<evidence type="ECO:0000256" key="2">
    <source>
        <dbReference type="ARBA" id="ARBA00005382"/>
    </source>
</evidence>
<evidence type="ECO:0000256" key="4">
    <source>
        <dbReference type="ARBA" id="ARBA00022729"/>
    </source>
</evidence>
<dbReference type="GO" id="GO:0004348">
    <property type="term" value="F:glucosylceramidase activity"/>
    <property type="evidence" value="ECO:0007669"/>
    <property type="project" value="UniProtKB-EC"/>
</dbReference>
<evidence type="ECO:0000313" key="8">
    <source>
        <dbReference type="EMBL" id="KHJ95600.1"/>
    </source>
</evidence>
<organism evidence="8 9">
    <name type="scientific">Oesophagostomum dentatum</name>
    <name type="common">Nodular worm</name>
    <dbReference type="NCBI Taxonomy" id="61180"/>
    <lineage>
        <taxon>Eukaryota</taxon>
        <taxon>Metazoa</taxon>
        <taxon>Ecdysozoa</taxon>
        <taxon>Nematoda</taxon>
        <taxon>Chromadorea</taxon>
        <taxon>Rhabditida</taxon>
        <taxon>Rhabditina</taxon>
        <taxon>Rhabditomorpha</taxon>
        <taxon>Strongyloidea</taxon>
        <taxon>Strongylidae</taxon>
        <taxon>Oesophagostomum</taxon>
    </lineage>
</organism>
<evidence type="ECO:0000256" key="5">
    <source>
        <dbReference type="ARBA" id="ARBA00022801"/>
    </source>
</evidence>
<keyword evidence="4" id="KW-0732">Signal</keyword>
<dbReference type="InterPro" id="IPR001139">
    <property type="entry name" value="Glyco_hydro_30"/>
</dbReference>
<evidence type="ECO:0000259" key="7">
    <source>
        <dbReference type="Pfam" id="PF02055"/>
    </source>
</evidence>
<reference evidence="8 9" key="1">
    <citation type="submission" date="2014-03" db="EMBL/GenBank/DDBJ databases">
        <title>Draft genome of the hookworm Oesophagostomum dentatum.</title>
        <authorList>
            <person name="Mitreva M."/>
        </authorList>
    </citation>
    <scope>NUCLEOTIDE SEQUENCE [LARGE SCALE GENOMIC DNA]</scope>
    <source>
        <strain evidence="8 9">OD-Hann</strain>
    </source>
</reference>
<proteinExistence type="inferred from homology"/>
<dbReference type="Gene3D" id="3.20.20.80">
    <property type="entry name" value="Glycosidases"/>
    <property type="match status" value="1"/>
</dbReference>
<dbReference type="EC" id="3.2.1.45" evidence="3 6"/>
<keyword evidence="5 6" id="KW-0378">Hydrolase</keyword>
<evidence type="ECO:0000256" key="6">
    <source>
        <dbReference type="RuleBase" id="RU361188"/>
    </source>
</evidence>
<evidence type="ECO:0000256" key="3">
    <source>
        <dbReference type="ARBA" id="ARBA00012658"/>
    </source>
</evidence>
<dbReference type="PRINTS" id="PR00843">
    <property type="entry name" value="GLHYDRLASE30"/>
</dbReference>
<protein>
    <recommendedName>
        <fullName evidence="3 6">Glucosylceramidase</fullName>
        <ecNumber evidence="3 6">3.2.1.45</ecNumber>
    </recommendedName>
</protein>
<dbReference type="PANTHER" id="PTHR11069:SF23">
    <property type="entry name" value="LYSOSOMAL ACID GLUCOSYLCERAMIDASE"/>
    <property type="match status" value="1"/>
</dbReference>
<dbReference type="PANTHER" id="PTHR11069">
    <property type="entry name" value="GLUCOSYLCERAMIDASE"/>
    <property type="match status" value="1"/>
</dbReference>
<keyword evidence="6" id="KW-0746">Sphingolipid metabolism</keyword>
<gene>
    <name evidence="8" type="ORF">OESDEN_04448</name>
</gene>
<keyword evidence="6" id="KW-0326">Glycosidase</keyword>
<sequence length="226" mass="25465">MATTCSGLANWSSADRPRELHADRPCARKVFGHNINNIACVCNATYCDEIQQVDYIPHDKAFVYVSSRSGKRFEKSIIPITKASNKGTVRVDVDPRRKHQSIIGFGGAFTDAAGINIASLKPQTRRKLLESYFGPKGNYSETQGDMDMKHFSLALEDLKFKIPFILEAMKLAGGNIRLYASPWSAPGWMKENGQMKIFGIYTSKTWLVRLRLRCVHESDRIWGIMS</sequence>
<comment type="catalytic activity">
    <reaction evidence="1">
        <text>a beta-D-glucosyl-(1&lt;-&gt;1')-N-acylsphing-4-enine + H2O = an N-acylsphing-4-enine + D-glucose</text>
        <dbReference type="Rhea" id="RHEA:13269"/>
        <dbReference type="ChEBI" id="CHEBI:4167"/>
        <dbReference type="ChEBI" id="CHEBI:15377"/>
        <dbReference type="ChEBI" id="CHEBI:22801"/>
        <dbReference type="ChEBI" id="CHEBI:52639"/>
        <dbReference type="EC" id="3.2.1.45"/>
    </reaction>
    <physiologicalReaction direction="left-to-right" evidence="1">
        <dbReference type="Rhea" id="RHEA:13270"/>
    </physiologicalReaction>
</comment>
<dbReference type="OrthoDB" id="5864414at2759"/>
<name>A0A0B1TJN3_OESDE</name>
<dbReference type="Pfam" id="PF02055">
    <property type="entry name" value="Glyco_hydro_30"/>
    <property type="match status" value="2"/>
</dbReference>
<dbReference type="AlphaFoldDB" id="A0A0B1TJN3"/>
<feature type="domain" description="Glycosyl hydrolase family 30 TIM-barrel" evidence="7">
    <location>
        <begin position="102"/>
        <end position="137"/>
    </location>
</feature>
<dbReference type="InterPro" id="IPR017853">
    <property type="entry name" value="GH"/>
</dbReference>
<keyword evidence="6" id="KW-0443">Lipid metabolism</keyword>
<dbReference type="SUPFAM" id="SSF51011">
    <property type="entry name" value="Glycosyl hydrolase domain"/>
    <property type="match status" value="1"/>
</dbReference>
<feature type="domain" description="Glycosyl hydrolase family 30 TIM-barrel" evidence="7">
    <location>
        <begin position="139"/>
        <end position="202"/>
    </location>
</feature>
<evidence type="ECO:0000313" key="9">
    <source>
        <dbReference type="Proteomes" id="UP000053660"/>
    </source>
</evidence>
<dbReference type="GO" id="GO:0006680">
    <property type="term" value="P:glucosylceramide catabolic process"/>
    <property type="evidence" value="ECO:0007669"/>
    <property type="project" value="TreeGrafter"/>
</dbReference>
<dbReference type="Proteomes" id="UP000053660">
    <property type="component" value="Unassembled WGS sequence"/>
</dbReference>
<dbReference type="GO" id="GO:0016020">
    <property type="term" value="C:membrane"/>
    <property type="evidence" value="ECO:0007669"/>
    <property type="project" value="GOC"/>
</dbReference>
<dbReference type="InterPro" id="IPR033453">
    <property type="entry name" value="Glyco_hydro_30_TIM-barrel"/>
</dbReference>
<comment type="similarity">
    <text evidence="2 6">Belongs to the glycosyl hydrolase 30 family.</text>
</comment>
<keyword evidence="9" id="KW-1185">Reference proteome</keyword>
<dbReference type="SUPFAM" id="SSF51445">
    <property type="entry name" value="(Trans)glycosidases"/>
    <property type="match status" value="1"/>
</dbReference>
<dbReference type="EMBL" id="KN549912">
    <property type="protein sequence ID" value="KHJ95600.1"/>
    <property type="molecule type" value="Genomic_DNA"/>
</dbReference>
<evidence type="ECO:0000256" key="1">
    <source>
        <dbReference type="ARBA" id="ARBA00001013"/>
    </source>
</evidence>
<accession>A0A0B1TJN3</accession>